<dbReference type="Proteomes" id="UP001432322">
    <property type="component" value="Unassembled WGS sequence"/>
</dbReference>
<proteinExistence type="predicted"/>
<name>A0AAV5VRT8_9BILA</name>
<organism evidence="1 2">
    <name type="scientific">Pristionchus fissidentatus</name>
    <dbReference type="NCBI Taxonomy" id="1538716"/>
    <lineage>
        <taxon>Eukaryota</taxon>
        <taxon>Metazoa</taxon>
        <taxon>Ecdysozoa</taxon>
        <taxon>Nematoda</taxon>
        <taxon>Chromadorea</taxon>
        <taxon>Rhabditida</taxon>
        <taxon>Rhabditina</taxon>
        <taxon>Diplogasteromorpha</taxon>
        <taxon>Diplogasteroidea</taxon>
        <taxon>Neodiplogasteridae</taxon>
        <taxon>Pristionchus</taxon>
    </lineage>
</organism>
<feature type="non-terminal residue" evidence="1">
    <location>
        <position position="1"/>
    </location>
</feature>
<evidence type="ECO:0000313" key="2">
    <source>
        <dbReference type="Proteomes" id="UP001432322"/>
    </source>
</evidence>
<comment type="caution">
    <text evidence="1">The sequence shown here is derived from an EMBL/GenBank/DDBJ whole genome shotgun (WGS) entry which is preliminary data.</text>
</comment>
<evidence type="ECO:0000313" key="1">
    <source>
        <dbReference type="EMBL" id="GMT22321.1"/>
    </source>
</evidence>
<sequence length="84" mass="9336">IMVSPVMNKHVGGPMTSKATVIEIPQCEKALVFEKSATSGMSQNSWKSSSSFQLFMNSMDIFDTWAHVCESAIFHPGLIERLKE</sequence>
<protein>
    <submittedName>
        <fullName evidence="1">Uncharacterized protein</fullName>
    </submittedName>
</protein>
<reference evidence="1" key="1">
    <citation type="submission" date="2023-10" db="EMBL/GenBank/DDBJ databases">
        <title>Genome assembly of Pristionchus species.</title>
        <authorList>
            <person name="Yoshida K."/>
            <person name="Sommer R.J."/>
        </authorList>
    </citation>
    <scope>NUCLEOTIDE SEQUENCE</scope>
    <source>
        <strain evidence="1">RS5133</strain>
    </source>
</reference>
<dbReference type="AlphaFoldDB" id="A0AAV5VRT8"/>
<keyword evidence="2" id="KW-1185">Reference proteome</keyword>
<gene>
    <name evidence="1" type="ORF">PFISCL1PPCAC_13620</name>
</gene>
<dbReference type="EMBL" id="BTSY01000004">
    <property type="protein sequence ID" value="GMT22321.1"/>
    <property type="molecule type" value="Genomic_DNA"/>
</dbReference>
<accession>A0AAV5VRT8</accession>
<feature type="non-terminal residue" evidence="1">
    <location>
        <position position="84"/>
    </location>
</feature>